<keyword evidence="9" id="KW-0539">Nucleus</keyword>
<feature type="compositionally biased region" description="Basic residues" evidence="11">
    <location>
        <begin position="586"/>
        <end position="597"/>
    </location>
</feature>
<reference evidence="14" key="1">
    <citation type="journal article" date="2018" name="Algal Res.">
        <title>Characterization of plant carbon substrate utilization by Auxenochlorella protothecoides.</title>
        <authorList>
            <person name="Vogler B.W."/>
            <person name="Starkenburg S.R."/>
            <person name="Sudasinghe N."/>
            <person name="Schambach J.Y."/>
            <person name="Rollin J.A."/>
            <person name="Pattathil S."/>
            <person name="Barry A.N."/>
        </authorList>
    </citation>
    <scope>NUCLEOTIDE SEQUENCE [LARGE SCALE GENOMIC DNA]</scope>
    <source>
        <strain evidence="14">UTEX 25</strain>
    </source>
</reference>
<dbReference type="InterPro" id="IPR001678">
    <property type="entry name" value="MeTrfase_RsmB-F_NOP2_dom"/>
</dbReference>
<accession>A0A3M7L1R6</accession>
<feature type="binding site" evidence="10">
    <location>
        <begin position="329"/>
        <end position="335"/>
    </location>
    <ligand>
        <name>S-adenosyl-L-methionine</name>
        <dbReference type="ChEBI" id="CHEBI:59789"/>
    </ligand>
</feature>
<gene>
    <name evidence="13" type="ORF">APUTEX25_002802</name>
</gene>
<comment type="similarity">
    <text evidence="2 10">Belongs to the class I-like SAM-binding methyltransferase superfamily. RsmB/NOP family.</text>
</comment>
<evidence type="ECO:0000256" key="1">
    <source>
        <dbReference type="ARBA" id="ARBA00004604"/>
    </source>
</evidence>
<evidence type="ECO:0000256" key="9">
    <source>
        <dbReference type="ARBA" id="ARBA00023242"/>
    </source>
</evidence>
<dbReference type="InterPro" id="IPR049560">
    <property type="entry name" value="MeTrfase_RsmB-F_NOP2_cat"/>
</dbReference>
<dbReference type="InterPro" id="IPR029063">
    <property type="entry name" value="SAM-dependent_MTases_sf"/>
</dbReference>
<dbReference type="SUPFAM" id="SSF53335">
    <property type="entry name" value="S-adenosyl-L-methionine-dependent methyltransferases"/>
    <property type="match status" value="1"/>
</dbReference>
<feature type="compositionally biased region" description="Acidic residues" evidence="11">
    <location>
        <begin position="107"/>
        <end position="119"/>
    </location>
</feature>
<feature type="compositionally biased region" description="Acidic residues" evidence="11">
    <location>
        <begin position="535"/>
        <end position="552"/>
    </location>
</feature>
<dbReference type="Gene3D" id="3.30.70.1170">
    <property type="entry name" value="Sun protein, domain 3"/>
    <property type="match status" value="1"/>
</dbReference>
<dbReference type="AlphaFoldDB" id="A0A3M7L1R6"/>
<dbReference type="NCBIfam" id="TIGR00446">
    <property type="entry name" value="nop2p"/>
    <property type="match status" value="1"/>
</dbReference>
<dbReference type="PANTHER" id="PTHR22807">
    <property type="entry name" value="NOP2 YEAST -RELATED NOL1/NOP2/FMU SUN DOMAIN-CONTAINING"/>
    <property type="match status" value="1"/>
</dbReference>
<keyword evidence="3" id="KW-0963">Cytoplasm</keyword>
<feature type="compositionally biased region" description="Basic and acidic residues" evidence="11">
    <location>
        <begin position="120"/>
        <end position="132"/>
    </location>
</feature>
<dbReference type="GO" id="GO:0003723">
    <property type="term" value="F:RNA binding"/>
    <property type="evidence" value="ECO:0007669"/>
    <property type="project" value="UniProtKB-UniRule"/>
</dbReference>
<comment type="subcellular location">
    <subcellularLocation>
        <location evidence="1">Nucleus</location>
        <location evidence="1">Nucleolus</location>
    </subcellularLocation>
</comment>
<dbReference type="InterPro" id="IPR011023">
    <property type="entry name" value="Nop2p"/>
</dbReference>
<dbReference type="PRINTS" id="PR02012">
    <property type="entry name" value="RCMTNOP2"/>
</dbReference>
<dbReference type="GO" id="GO:0009383">
    <property type="term" value="F:rRNA (cytosine-C5-)-methyltransferase activity"/>
    <property type="evidence" value="ECO:0007669"/>
    <property type="project" value="TreeGrafter"/>
</dbReference>
<evidence type="ECO:0000313" key="13">
    <source>
        <dbReference type="EMBL" id="RMZ56713.1"/>
    </source>
</evidence>
<feature type="binding site" evidence="10">
    <location>
        <position position="353"/>
    </location>
    <ligand>
        <name>S-adenosyl-L-methionine</name>
        <dbReference type="ChEBI" id="CHEBI:59789"/>
    </ligand>
</feature>
<dbReference type="InterPro" id="IPR023273">
    <property type="entry name" value="RCMT_NOP2"/>
</dbReference>
<feature type="active site" description="Nucleophile" evidence="10">
    <location>
        <position position="456"/>
    </location>
</feature>
<dbReference type="InterPro" id="IPR023267">
    <property type="entry name" value="RCMT"/>
</dbReference>
<dbReference type="GO" id="GO:0005730">
    <property type="term" value="C:nucleolus"/>
    <property type="evidence" value="ECO:0007669"/>
    <property type="project" value="UniProtKB-SubCell"/>
</dbReference>
<dbReference type="Pfam" id="PF17125">
    <property type="entry name" value="Methyltr_RsmF_N"/>
    <property type="match status" value="1"/>
</dbReference>
<proteinExistence type="inferred from homology"/>
<dbReference type="InterPro" id="IPR031341">
    <property type="entry name" value="Methyltr_RsmF_N"/>
</dbReference>
<organism evidence="13 14">
    <name type="scientific">Auxenochlorella protothecoides</name>
    <name type="common">Green microalga</name>
    <name type="synonym">Chlorella protothecoides</name>
    <dbReference type="NCBI Taxonomy" id="3075"/>
    <lineage>
        <taxon>Eukaryota</taxon>
        <taxon>Viridiplantae</taxon>
        <taxon>Chlorophyta</taxon>
        <taxon>core chlorophytes</taxon>
        <taxon>Trebouxiophyceae</taxon>
        <taxon>Chlorellales</taxon>
        <taxon>Chlorellaceae</taxon>
        <taxon>Auxenochlorella</taxon>
    </lineage>
</organism>
<dbReference type="PRINTS" id="PR02008">
    <property type="entry name" value="RCMTFAMILY"/>
</dbReference>
<dbReference type="Proteomes" id="UP000279271">
    <property type="component" value="Unassembled WGS sequence"/>
</dbReference>
<evidence type="ECO:0000256" key="4">
    <source>
        <dbReference type="ARBA" id="ARBA00022517"/>
    </source>
</evidence>
<dbReference type="GO" id="GO:0070475">
    <property type="term" value="P:rRNA base methylation"/>
    <property type="evidence" value="ECO:0007669"/>
    <property type="project" value="TreeGrafter"/>
</dbReference>
<keyword evidence="6 10" id="KW-0808">Transferase</keyword>
<dbReference type="PANTHER" id="PTHR22807:SF30">
    <property type="entry name" value="28S RRNA (CYTOSINE(4447)-C(5))-METHYLTRANSFERASE-RELATED"/>
    <property type="match status" value="1"/>
</dbReference>
<dbReference type="GO" id="GO:0000470">
    <property type="term" value="P:maturation of LSU-rRNA"/>
    <property type="evidence" value="ECO:0007669"/>
    <property type="project" value="TreeGrafter"/>
</dbReference>
<feature type="binding site" evidence="10">
    <location>
        <position position="399"/>
    </location>
    <ligand>
        <name>S-adenosyl-L-methionine</name>
        <dbReference type="ChEBI" id="CHEBI:59789"/>
    </ligand>
</feature>
<keyword evidence="5 10" id="KW-0489">Methyltransferase</keyword>
<feature type="region of interest" description="Disordered" evidence="11">
    <location>
        <begin position="529"/>
        <end position="685"/>
    </location>
</feature>
<evidence type="ECO:0000256" key="6">
    <source>
        <dbReference type="ARBA" id="ARBA00022679"/>
    </source>
</evidence>
<feature type="compositionally biased region" description="Basic and acidic residues" evidence="11">
    <location>
        <begin position="615"/>
        <end position="643"/>
    </location>
</feature>
<evidence type="ECO:0000256" key="7">
    <source>
        <dbReference type="ARBA" id="ARBA00022691"/>
    </source>
</evidence>
<feature type="compositionally biased region" description="Acidic residues" evidence="11">
    <location>
        <begin position="87"/>
        <end position="98"/>
    </location>
</feature>
<comment type="caution">
    <text evidence="13">The sequence shown here is derived from an EMBL/GenBank/DDBJ whole genome shotgun (WGS) entry which is preliminary data.</text>
</comment>
<evidence type="ECO:0000256" key="10">
    <source>
        <dbReference type="PROSITE-ProRule" id="PRU01023"/>
    </source>
</evidence>
<evidence type="ECO:0000256" key="5">
    <source>
        <dbReference type="ARBA" id="ARBA00022603"/>
    </source>
</evidence>
<evidence type="ECO:0000256" key="8">
    <source>
        <dbReference type="ARBA" id="ARBA00022884"/>
    </source>
</evidence>
<evidence type="ECO:0000256" key="2">
    <source>
        <dbReference type="ARBA" id="ARBA00007494"/>
    </source>
</evidence>
<evidence type="ECO:0000259" key="12">
    <source>
        <dbReference type="PROSITE" id="PS51686"/>
    </source>
</evidence>
<protein>
    <recommendedName>
        <fullName evidence="12">SAM-dependent MTase RsmB/NOP-type domain-containing protein</fullName>
    </recommendedName>
</protein>
<keyword evidence="8 10" id="KW-0694">RNA-binding</keyword>
<feature type="compositionally biased region" description="Low complexity" evidence="11">
    <location>
        <begin position="134"/>
        <end position="147"/>
    </location>
</feature>
<sequence length="685" mass="73472">MARTKEVKKAATKNAVSGGKRSAPPPKLPTPDVSEDDDPSESELNADKMELFSDMEGSDASSVLDDEFDGEASASGDEASGDRAGEGSEEEEEDDDEATSASGSEGSDYDESGGSDADGDMERASARLDRAAAGRRAAAEAETAELAGEGGAGEGLVLPDEAARAEEAVHPDLPGVRRRIKDIVRTLDAFAARRDGVHTRAEYTDQLKRDLVTYYSYNDFMIDALFNLFSASEAVELIESCENPRPVTLRVNTLRTRRRELAAALINRGVNLDPIGPWSKVGLVVYESQVPVGATPEYMAGHYMLQGASSFLPVMALAPQEGERIVDVAAAPGGKTTYISALLRNTGMVFANEINKDRLKSLTANLQRMGVLNTVVCNYDGRELPKVLGERSMDRVLLDAPCSGTGVISKDPTVKSSKNQAEIWKCAFLQKQLLLAAIDLADAGSKTGGYVVYSTCSMMVEENENVINYALKKRDVKVVPTGLEFGRPGFVKYREFRFHPSLSNARRFYPHAHNLDGFFVCKLKKVSNAKRGSGNDEEAEEGSDGEGSEEEPVQPAPLEHQPQPARQPPSPADKGPRAKQQPGPARRPKASPARRRAGAAAEPEVDGAEPAVPTPKKERGIVKRARAELQQEREAQKAREGAAKEQQAAKKAKPAEGAAAAANGGGKPATQGSKPAKKVGAKERR</sequence>
<dbReference type="FunFam" id="3.30.70.1170:FF:000001">
    <property type="entry name" value="Ribosomal RNA methyltransferase Nop2"/>
    <property type="match status" value="1"/>
</dbReference>
<feature type="binding site" evidence="10">
    <location>
        <position position="380"/>
    </location>
    <ligand>
        <name>S-adenosyl-L-methionine</name>
        <dbReference type="ChEBI" id="CHEBI:59789"/>
    </ligand>
</feature>
<keyword evidence="7 10" id="KW-0949">S-adenosyl-L-methionine</keyword>
<dbReference type="Pfam" id="PF01189">
    <property type="entry name" value="Methyltr_RsmB-F"/>
    <property type="match status" value="1"/>
</dbReference>
<evidence type="ECO:0000313" key="14">
    <source>
        <dbReference type="Proteomes" id="UP000279271"/>
    </source>
</evidence>
<dbReference type="EMBL" id="QOKY01000135">
    <property type="protein sequence ID" value="RMZ56713.1"/>
    <property type="molecule type" value="Genomic_DNA"/>
</dbReference>
<dbReference type="PROSITE" id="PS51686">
    <property type="entry name" value="SAM_MT_RSMB_NOP"/>
    <property type="match status" value="1"/>
</dbReference>
<keyword evidence="4" id="KW-0690">Ribosome biogenesis</keyword>
<evidence type="ECO:0000256" key="11">
    <source>
        <dbReference type="SAM" id="MobiDB-lite"/>
    </source>
</evidence>
<feature type="domain" description="SAM-dependent MTase RsmB/NOP-type" evidence="12">
    <location>
        <begin position="237"/>
        <end position="526"/>
    </location>
</feature>
<feature type="region of interest" description="Disordered" evidence="11">
    <location>
        <begin position="1"/>
        <end position="155"/>
    </location>
</feature>
<name>A0A3M7L1R6_AUXPR</name>
<dbReference type="Gene3D" id="3.40.50.150">
    <property type="entry name" value="Vaccinia Virus protein VP39"/>
    <property type="match status" value="1"/>
</dbReference>
<evidence type="ECO:0000256" key="3">
    <source>
        <dbReference type="ARBA" id="ARBA00022490"/>
    </source>
</evidence>